<keyword evidence="4" id="KW-1185">Reference proteome</keyword>
<dbReference type="RefSeq" id="XP_056516695.1">
    <property type="nucleotide sequence ID" value="XM_056651845.1"/>
</dbReference>
<protein>
    <submittedName>
        <fullName evidence="3">Uncharacterized protein</fullName>
    </submittedName>
</protein>
<feature type="coiled-coil region" evidence="1">
    <location>
        <begin position="41"/>
        <end position="68"/>
    </location>
</feature>
<dbReference type="GeneID" id="81391013"/>
<evidence type="ECO:0000313" key="4">
    <source>
        <dbReference type="Proteomes" id="UP001141434"/>
    </source>
</evidence>
<sequence length="362" mass="42231">MWPWDDFGELSGSEDQVPSGTRLDDSGGLDIDTMSKEAYDNDAVTADINQLQQTIIKVEKETECLRQDLICAAERDKRQEELLEESRKLANNAIKDNKILLFKVATLQKWADDLVDNDAKEKMRLLYQYLDAWVRRHFGQSYSNDMTVCLAPEEDGMGEDDNQPPTIYDIQAEVTRLIFQSTWTRFMIGFEGAFWNHQLRELDTEIQKLCPTHVRHHWRSATSMTGESLSEQSLGEDCHRIVDSIEVQFAQYSTTDKTKRTQQLRRFLWQCFEFKGRLERQEHVYCFWCSQFGMPFRATDMHNSTGRTGSKDTEVVERSLWPRLYKVLPSQQWSLLEKEVVRTMQKIQKPVATEETTPNGED</sequence>
<evidence type="ECO:0000256" key="1">
    <source>
        <dbReference type="SAM" id="Coils"/>
    </source>
</evidence>
<keyword evidence="1" id="KW-0175">Coiled coil</keyword>
<organism evidence="3 4">
    <name type="scientific">Penicillium alfredii</name>
    <dbReference type="NCBI Taxonomy" id="1506179"/>
    <lineage>
        <taxon>Eukaryota</taxon>
        <taxon>Fungi</taxon>
        <taxon>Dikarya</taxon>
        <taxon>Ascomycota</taxon>
        <taxon>Pezizomycotina</taxon>
        <taxon>Eurotiomycetes</taxon>
        <taxon>Eurotiomycetidae</taxon>
        <taxon>Eurotiales</taxon>
        <taxon>Aspergillaceae</taxon>
        <taxon>Penicillium</taxon>
    </lineage>
</organism>
<evidence type="ECO:0000313" key="3">
    <source>
        <dbReference type="EMBL" id="KAJ5115504.1"/>
    </source>
</evidence>
<dbReference type="EMBL" id="JAPMSZ010000001">
    <property type="protein sequence ID" value="KAJ5115504.1"/>
    <property type="molecule type" value="Genomic_DNA"/>
</dbReference>
<dbReference type="OrthoDB" id="4227183at2759"/>
<evidence type="ECO:0000256" key="2">
    <source>
        <dbReference type="SAM" id="MobiDB-lite"/>
    </source>
</evidence>
<reference evidence="3" key="1">
    <citation type="submission" date="2022-11" db="EMBL/GenBank/DDBJ databases">
        <authorList>
            <person name="Petersen C."/>
        </authorList>
    </citation>
    <scope>NUCLEOTIDE SEQUENCE</scope>
    <source>
        <strain evidence="3">IBT 34128</strain>
    </source>
</reference>
<reference evidence="3" key="2">
    <citation type="journal article" date="2023" name="IMA Fungus">
        <title>Comparative genomic study of the Penicillium genus elucidates a diverse pangenome and 15 lateral gene transfer events.</title>
        <authorList>
            <person name="Petersen C."/>
            <person name="Sorensen T."/>
            <person name="Nielsen M.R."/>
            <person name="Sondergaard T.E."/>
            <person name="Sorensen J.L."/>
            <person name="Fitzpatrick D.A."/>
            <person name="Frisvad J.C."/>
            <person name="Nielsen K.L."/>
        </authorList>
    </citation>
    <scope>NUCLEOTIDE SEQUENCE</scope>
    <source>
        <strain evidence="3">IBT 34128</strain>
    </source>
</reference>
<comment type="caution">
    <text evidence="3">The sequence shown here is derived from an EMBL/GenBank/DDBJ whole genome shotgun (WGS) entry which is preliminary data.</text>
</comment>
<dbReference type="Proteomes" id="UP001141434">
    <property type="component" value="Unassembled WGS sequence"/>
</dbReference>
<proteinExistence type="predicted"/>
<dbReference type="AlphaFoldDB" id="A0A9W9GBN1"/>
<feature type="region of interest" description="Disordered" evidence="2">
    <location>
        <begin position="1"/>
        <end position="29"/>
    </location>
</feature>
<accession>A0A9W9GBN1</accession>
<name>A0A9W9GBN1_9EURO</name>
<gene>
    <name evidence="3" type="ORF">NUU61_001263</name>
</gene>